<reference evidence="2" key="2">
    <citation type="submission" date="2020-09" db="EMBL/GenBank/DDBJ databases">
        <authorList>
            <person name="Sun Q."/>
            <person name="Zhou Y."/>
        </authorList>
    </citation>
    <scope>NUCLEOTIDE SEQUENCE</scope>
    <source>
        <strain evidence="2">CGMCC 4.7201</strain>
    </source>
</reference>
<name>A0A918DZK4_9ACTN</name>
<evidence type="ECO:0000256" key="1">
    <source>
        <dbReference type="SAM" id="Phobius"/>
    </source>
</evidence>
<evidence type="ECO:0000313" key="3">
    <source>
        <dbReference type="Proteomes" id="UP000641932"/>
    </source>
</evidence>
<dbReference type="RefSeq" id="WP_189134369.1">
    <property type="nucleotide sequence ID" value="NZ_BMMS01000026.1"/>
</dbReference>
<feature type="transmembrane region" description="Helical" evidence="1">
    <location>
        <begin position="136"/>
        <end position="158"/>
    </location>
</feature>
<keyword evidence="1" id="KW-0812">Transmembrane</keyword>
<keyword evidence="1" id="KW-0472">Membrane</keyword>
<accession>A0A918DZK4</accession>
<sequence>MSTLTSSPAATTATGTTRGLRLSGLNWLVWRQHRAGFWTILAATALCTVWIVYQRAQMTDYLNGIGWPHPKDENWSQDFHKYSSRLTSASYGLGLIPVLLGVFLGAPLLASDLENGTAKLVTSQSVSRVRWLTTKLGITALVVTVSTVALSLLFAWWWEPVKKENSVIDWTSGSAFDVTGPVPVALTLFTVIGGVAIGMLLRRTLVAMVVTFGFATLVQVVWGYFRMDLGNTITVTTHHGVADSSFPKLPDAAYQVDQWFITGSGKLLSWSTCADEQTDKARQACLHSKDVVGWSVDYLPLSQMSSMQWLGAGILLALTAGVTAFIFVWGRKRLV</sequence>
<evidence type="ECO:0000313" key="2">
    <source>
        <dbReference type="EMBL" id="GGO95715.1"/>
    </source>
</evidence>
<dbReference type="GO" id="GO:0005886">
    <property type="term" value="C:plasma membrane"/>
    <property type="evidence" value="ECO:0007669"/>
    <property type="project" value="UniProtKB-SubCell"/>
</dbReference>
<comment type="caution">
    <text evidence="2">The sequence shown here is derived from an EMBL/GenBank/DDBJ whole genome shotgun (WGS) entry which is preliminary data.</text>
</comment>
<feature type="transmembrane region" description="Helical" evidence="1">
    <location>
        <begin position="178"/>
        <end position="198"/>
    </location>
</feature>
<dbReference type="GO" id="GO:0140359">
    <property type="term" value="F:ABC-type transporter activity"/>
    <property type="evidence" value="ECO:0007669"/>
    <property type="project" value="InterPro"/>
</dbReference>
<reference evidence="2" key="1">
    <citation type="journal article" date="2014" name="Int. J. Syst. Evol. Microbiol.">
        <title>Complete genome sequence of Corynebacterium casei LMG S-19264T (=DSM 44701T), isolated from a smear-ripened cheese.</title>
        <authorList>
            <consortium name="US DOE Joint Genome Institute (JGI-PGF)"/>
            <person name="Walter F."/>
            <person name="Albersmeier A."/>
            <person name="Kalinowski J."/>
            <person name="Ruckert C."/>
        </authorList>
    </citation>
    <scope>NUCLEOTIDE SEQUENCE</scope>
    <source>
        <strain evidence="2">CGMCC 4.7201</strain>
    </source>
</reference>
<dbReference type="AlphaFoldDB" id="A0A918DZK4"/>
<keyword evidence="3" id="KW-1185">Reference proteome</keyword>
<feature type="transmembrane region" description="Helical" evidence="1">
    <location>
        <begin position="35"/>
        <end position="53"/>
    </location>
</feature>
<gene>
    <name evidence="2" type="ORF">GCM10012280_53550</name>
</gene>
<feature type="transmembrane region" description="Helical" evidence="1">
    <location>
        <begin position="309"/>
        <end position="329"/>
    </location>
</feature>
<keyword evidence="1" id="KW-1133">Transmembrane helix</keyword>
<dbReference type="Proteomes" id="UP000641932">
    <property type="component" value="Unassembled WGS sequence"/>
</dbReference>
<feature type="transmembrane region" description="Helical" evidence="1">
    <location>
        <begin position="205"/>
        <end position="225"/>
    </location>
</feature>
<feature type="transmembrane region" description="Helical" evidence="1">
    <location>
        <begin position="89"/>
        <end position="110"/>
    </location>
</feature>
<dbReference type="EMBL" id="BMMS01000026">
    <property type="protein sequence ID" value="GGO95715.1"/>
    <property type="molecule type" value="Genomic_DNA"/>
</dbReference>
<proteinExistence type="predicted"/>
<organism evidence="2 3">
    <name type="scientific">Wenjunlia tyrosinilytica</name>
    <dbReference type="NCBI Taxonomy" id="1544741"/>
    <lineage>
        <taxon>Bacteria</taxon>
        <taxon>Bacillati</taxon>
        <taxon>Actinomycetota</taxon>
        <taxon>Actinomycetes</taxon>
        <taxon>Kitasatosporales</taxon>
        <taxon>Streptomycetaceae</taxon>
        <taxon>Wenjunlia</taxon>
    </lineage>
</organism>
<protein>
    <submittedName>
        <fullName evidence="2">Transporter</fullName>
    </submittedName>
</protein>